<gene>
    <name evidence="3" type="ORF">Aglo03_40440</name>
</gene>
<evidence type="ECO:0000313" key="3">
    <source>
        <dbReference type="EMBL" id="GLW93228.1"/>
    </source>
</evidence>
<dbReference type="InterPro" id="IPR001387">
    <property type="entry name" value="Cro/C1-type_HTH"/>
</dbReference>
<dbReference type="Proteomes" id="UP001165042">
    <property type="component" value="Unassembled WGS sequence"/>
</dbReference>
<reference evidence="3" key="1">
    <citation type="submission" date="2023-02" db="EMBL/GenBank/DDBJ databases">
        <title>Actinokineospora globicatena NBRC 15670.</title>
        <authorList>
            <person name="Ichikawa N."/>
            <person name="Sato H."/>
            <person name="Tonouchi N."/>
        </authorList>
    </citation>
    <scope>NUCLEOTIDE SEQUENCE</scope>
    <source>
        <strain evidence="3">NBRC 15670</strain>
    </source>
</reference>
<dbReference type="SUPFAM" id="SSF47413">
    <property type="entry name" value="lambda repressor-like DNA-binding domains"/>
    <property type="match status" value="1"/>
</dbReference>
<accession>A0A9W6VBR8</accession>
<feature type="region of interest" description="Disordered" evidence="1">
    <location>
        <begin position="81"/>
        <end position="119"/>
    </location>
</feature>
<dbReference type="GO" id="GO:0003677">
    <property type="term" value="F:DNA binding"/>
    <property type="evidence" value="ECO:0007669"/>
    <property type="project" value="InterPro"/>
</dbReference>
<dbReference type="Pfam" id="PF01381">
    <property type="entry name" value="HTH_3"/>
    <property type="match status" value="1"/>
</dbReference>
<sequence length="247" mass="26688">MCNTGHMASARRQFARLRRAAGYTQESLAAALLVARITVYRWEAGLTVPHAGLLPDLAGLLGISSTELDALFRTSSTDATSARQRPALGAGAKPSADARSGRVVAESRDGQPFEVDDERSWEGAAPDLTAVAELRQVVRDIGYRYDQTPAASMLVDAGKALARVTGSVRDGARGRVRYELCAVEAEAATLAGKLIWDASQRRDHHSVRAYFQQAIDAAEEIGDTSAVRKIDCRLRRTGRLIKAIQVL</sequence>
<dbReference type="SMART" id="SM00530">
    <property type="entry name" value="HTH_XRE"/>
    <property type="match status" value="1"/>
</dbReference>
<evidence type="ECO:0000313" key="4">
    <source>
        <dbReference type="Proteomes" id="UP001165042"/>
    </source>
</evidence>
<comment type="caution">
    <text evidence="3">The sequence shown here is derived from an EMBL/GenBank/DDBJ whole genome shotgun (WGS) entry which is preliminary data.</text>
</comment>
<keyword evidence="4" id="KW-1185">Reference proteome</keyword>
<dbReference type="PROSITE" id="PS50943">
    <property type="entry name" value="HTH_CROC1"/>
    <property type="match status" value="1"/>
</dbReference>
<proteinExistence type="predicted"/>
<dbReference type="Gene3D" id="1.10.260.40">
    <property type="entry name" value="lambda repressor-like DNA-binding domains"/>
    <property type="match status" value="1"/>
</dbReference>
<dbReference type="AlphaFoldDB" id="A0A9W6VBR8"/>
<evidence type="ECO:0000259" key="2">
    <source>
        <dbReference type="PROSITE" id="PS50943"/>
    </source>
</evidence>
<dbReference type="InterPro" id="IPR010982">
    <property type="entry name" value="Lambda_DNA-bd_dom_sf"/>
</dbReference>
<feature type="domain" description="HTH cro/C1-type" evidence="2">
    <location>
        <begin position="14"/>
        <end position="68"/>
    </location>
</feature>
<organism evidence="3 4">
    <name type="scientific">Actinokineospora globicatena</name>
    <dbReference type="NCBI Taxonomy" id="103729"/>
    <lineage>
        <taxon>Bacteria</taxon>
        <taxon>Bacillati</taxon>
        <taxon>Actinomycetota</taxon>
        <taxon>Actinomycetes</taxon>
        <taxon>Pseudonocardiales</taxon>
        <taxon>Pseudonocardiaceae</taxon>
        <taxon>Actinokineospora</taxon>
    </lineage>
</organism>
<dbReference type="EMBL" id="BSSD01000006">
    <property type="protein sequence ID" value="GLW93228.1"/>
    <property type="molecule type" value="Genomic_DNA"/>
</dbReference>
<evidence type="ECO:0000256" key="1">
    <source>
        <dbReference type="SAM" id="MobiDB-lite"/>
    </source>
</evidence>
<protein>
    <recommendedName>
        <fullName evidence="2">HTH cro/C1-type domain-containing protein</fullName>
    </recommendedName>
</protein>
<dbReference type="CDD" id="cd00093">
    <property type="entry name" value="HTH_XRE"/>
    <property type="match status" value="1"/>
</dbReference>
<name>A0A9W6VBR8_9PSEU</name>